<name>A0ABT1RND9_9FIRM</name>
<dbReference type="GO" id="GO:0003677">
    <property type="term" value="F:DNA binding"/>
    <property type="evidence" value="ECO:0007669"/>
    <property type="project" value="UniProtKB-KW"/>
</dbReference>
<feature type="domain" description="HTH LytTR-type" evidence="1">
    <location>
        <begin position="41"/>
        <end position="145"/>
    </location>
</feature>
<dbReference type="Proteomes" id="UP001524502">
    <property type="component" value="Unassembled WGS sequence"/>
</dbReference>
<keyword evidence="3" id="KW-1185">Reference proteome</keyword>
<dbReference type="InterPro" id="IPR007492">
    <property type="entry name" value="LytTR_DNA-bd_dom"/>
</dbReference>
<organism evidence="2 3">
    <name type="scientific">Anaerovorax odorimutans</name>
    <dbReference type="NCBI Taxonomy" id="109327"/>
    <lineage>
        <taxon>Bacteria</taxon>
        <taxon>Bacillati</taxon>
        <taxon>Bacillota</taxon>
        <taxon>Clostridia</taxon>
        <taxon>Peptostreptococcales</taxon>
        <taxon>Anaerovoracaceae</taxon>
        <taxon>Anaerovorax</taxon>
    </lineage>
</organism>
<evidence type="ECO:0000259" key="1">
    <source>
        <dbReference type="PROSITE" id="PS50930"/>
    </source>
</evidence>
<dbReference type="Gene3D" id="2.40.50.1020">
    <property type="entry name" value="LytTr DNA-binding domain"/>
    <property type="match status" value="1"/>
</dbReference>
<dbReference type="InterPro" id="IPR046947">
    <property type="entry name" value="LytR-like"/>
</dbReference>
<accession>A0ABT1RND9</accession>
<sequence length="146" mass="16780">MKIQINENQELCETEVIINCRETTPQILKVIALLRASEKKITGMKDGRTYILEAAKILYIDTVDKKTFFYTTKDVYETPLRLYELEEQLGGSDFFRASKSTIINFNQIQSLRPDFGGRMLVQMSNGENLSVSRQYVSTIKEKLGLL</sequence>
<comment type="caution">
    <text evidence="2">The sequence shown here is derived from an EMBL/GenBank/DDBJ whole genome shotgun (WGS) entry which is preliminary data.</text>
</comment>
<evidence type="ECO:0000313" key="3">
    <source>
        <dbReference type="Proteomes" id="UP001524502"/>
    </source>
</evidence>
<dbReference type="RefSeq" id="WP_256131894.1">
    <property type="nucleotide sequence ID" value="NZ_JANFXK010000007.1"/>
</dbReference>
<protein>
    <submittedName>
        <fullName evidence="2">LytTR family transcriptional regulator DNA-binding domain-containing protein</fullName>
    </submittedName>
</protein>
<dbReference type="PANTHER" id="PTHR37299:SF4">
    <property type="entry name" value="TRANSCRIPTIONAL REGULATOR"/>
    <property type="match status" value="1"/>
</dbReference>
<dbReference type="PANTHER" id="PTHR37299">
    <property type="entry name" value="TRANSCRIPTIONAL REGULATOR-RELATED"/>
    <property type="match status" value="1"/>
</dbReference>
<keyword evidence="2" id="KW-0238">DNA-binding</keyword>
<dbReference type="SMART" id="SM00850">
    <property type="entry name" value="LytTR"/>
    <property type="match status" value="1"/>
</dbReference>
<dbReference type="Pfam" id="PF04397">
    <property type="entry name" value="LytTR"/>
    <property type="match status" value="1"/>
</dbReference>
<proteinExistence type="predicted"/>
<dbReference type="EMBL" id="JANFXK010000007">
    <property type="protein sequence ID" value="MCQ4636699.1"/>
    <property type="molecule type" value="Genomic_DNA"/>
</dbReference>
<dbReference type="PROSITE" id="PS50930">
    <property type="entry name" value="HTH_LYTTR"/>
    <property type="match status" value="1"/>
</dbReference>
<evidence type="ECO:0000313" key="2">
    <source>
        <dbReference type="EMBL" id="MCQ4636699.1"/>
    </source>
</evidence>
<reference evidence="2 3" key="1">
    <citation type="submission" date="2022-06" db="EMBL/GenBank/DDBJ databases">
        <title>Isolation of gut microbiota from human fecal samples.</title>
        <authorList>
            <person name="Pamer E.G."/>
            <person name="Barat B."/>
            <person name="Waligurski E."/>
            <person name="Medina S."/>
            <person name="Paddock L."/>
            <person name="Mostad J."/>
        </authorList>
    </citation>
    <scope>NUCLEOTIDE SEQUENCE [LARGE SCALE GENOMIC DNA]</scope>
    <source>
        <strain evidence="2 3">SL.3.17</strain>
    </source>
</reference>
<gene>
    <name evidence="2" type="ORF">NE619_08150</name>
</gene>